<gene>
    <name evidence="1" type="ORF">ALO92_101720</name>
</gene>
<proteinExistence type="predicted"/>
<name>A0A0P9RLH5_9PSED</name>
<protein>
    <submittedName>
        <fullName evidence="1">Uncharacterized protein</fullName>
    </submittedName>
</protein>
<evidence type="ECO:0000313" key="2">
    <source>
        <dbReference type="Proteomes" id="UP000050411"/>
    </source>
</evidence>
<dbReference type="EMBL" id="LJQB01000051">
    <property type="protein sequence ID" value="KPW85138.1"/>
    <property type="molecule type" value="Genomic_DNA"/>
</dbReference>
<organism evidence="1 2">
    <name type="scientific">Pseudomonas congelans</name>
    <dbReference type="NCBI Taxonomy" id="200452"/>
    <lineage>
        <taxon>Bacteria</taxon>
        <taxon>Pseudomonadati</taxon>
        <taxon>Pseudomonadota</taxon>
        <taxon>Gammaproteobacteria</taxon>
        <taxon>Pseudomonadales</taxon>
        <taxon>Pseudomonadaceae</taxon>
        <taxon>Pseudomonas</taxon>
    </lineage>
</organism>
<reference evidence="1 2" key="1">
    <citation type="submission" date="2015-09" db="EMBL/GenBank/DDBJ databases">
        <title>Genome announcement of multiple Pseudomonas syringae strains.</title>
        <authorList>
            <person name="Thakur S."/>
            <person name="Wang P.W."/>
            <person name="Gong Y."/>
            <person name="Weir B.S."/>
            <person name="Guttman D.S."/>
        </authorList>
    </citation>
    <scope>NUCLEOTIDE SEQUENCE [LARGE SCALE GENOMIC DNA]</scope>
    <source>
        <strain evidence="1 2">ICMP19117</strain>
    </source>
</reference>
<accession>A0A0P9RLH5</accession>
<sequence>MRGGLLDLHQPCDAMHQHTGFAGASTSQDQLTTQRGGYGLTLGIVEGIQKKREIIAHPRILGCCAMTGKPCFASGNKNGGGADDRSSPVAGSECVASTFIGEQAGSDWGIGLM</sequence>
<comment type="caution">
    <text evidence="1">The sequence shown here is derived from an EMBL/GenBank/DDBJ whole genome shotgun (WGS) entry which is preliminary data.</text>
</comment>
<dbReference type="Proteomes" id="UP000050411">
    <property type="component" value="Unassembled WGS sequence"/>
</dbReference>
<evidence type="ECO:0000313" key="1">
    <source>
        <dbReference type="EMBL" id="KPW85138.1"/>
    </source>
</evidence>
<dbReference type="AlphaFoldDB" id="A0A0P9RLH5"/>
<dbReference type="PATRIC" id="fig|200452.3.peg.1386"/>